<dbReference type="Pfam" id="PF09348">
    <property type="entry name" value="DUF1990"/>
    <property type="match status" value="1"/>
</dbReference>
<dbReference type="EMBL" id="LQBK01000019">
    <property type="protein sequence ID" value="KUG57076.1"/>
    <property type="molecule type" value="Genomic_DNA"/>
</dbReference>
<dbReference type="PIRSF" id="PIRSF010260">
    <property type="entry name" value="UCP010260"/>
    <property type="match status" value="1"/>
</dbReference>
<evidence type="ECO:0000313" key="2">
    <source>
        <dbReference type="EMBL" id="KUG57076.1"/>
    </source>
</evidence>
<dbReference type="RefSeq" id="WP_058874188.1">
    <property type="nucleotide sequence ID" value="NZ_LQBK01000019.1"/>
</dbReference>
<accession>A0A0W8IAT3</accession>
<protein>
    <recommendedName>
        <fullName evidence="1">DUF1990 domain-containing protein</fullName>
    </recommendedName>
</protein>
<gene>
    <name evidence="2" type="ORF">AVL61_16925</name>
</gene>
<dbReference type="OrthoDB" id="120660at2"/>
<dbReference type="InterPro" id="IPR014457">
    <property type="entry name" value="UCP010260"/>
</dbReference>
<dbReference type="InterPro" id="IPR018960">
    <property type="entry name" value="DUF1990"/>
</dbReference>
<feature type="domain" description="DUF1990" evidence="1">
    <location>
        <begin position="9"/>
        <end position="164"/>
    </location>
</feature>
<evidence type="ECO:0000259" key="1">
    <source>
        <dbReference type="Pfam" id="PF09348"/>
    </source>
</evidence>
<name>A0A0W8IAT3_KOCRO</name>
<proteinExistence type="predicted"/>
<organism evidence="2 3">
    <name type="scientific">Kocuria rosea subsp. polaris</name>
    <dbReference type="NCBI Taxonomy" id="136273"/>
    <lineage>
        <taxon>Bacteria</taxon>
        <taxon>Bacillati</taxon>
        <taxon>Actinomycetota</taxon>
        <taxon>Actinomycetes</taxon>
        <taxon>Micrococcales</taxon>
        <taxon>Micrococcaceae</taxon>
        <taxon>Kocuria</taxon>
    </lineage>
</organism>
<comment type="caution">
    <text evidence="2">The sequence shown here is derived from an EMBL/GenBank/DDBJ whole genome shotgun (WGS) entry which is preliminary data.</text>
</comment>
<dbReference type="Proteomes" id="UP000053512">
    <property type="component" value="Unassembled WGS sequence"/>
</dbReference>
<sequence>MTLRDRLLTYPEIGATAGQLPDGYNHPRVHRVIGHGESTFHRAANRLMSWQMHRAAGLTVVATTPRVEQGSRVRLRLGWHLLRISFGCQVVYVLEEERRRGFAYGTLQGHPEQGEERFFLEWREDDTVVFTITAFSRPGTWWSRALAPVSHRLQQRYTRRYLHAL</sequence>
<reference evidence="3" key="1">
    <citation type="submission" date="2015-12" db="EMBL/GenBank/DDBJ databases">
        <authorList>
            <person name="Nair G.R."/>
            <person name="Kaur G."/>
            <person name="Mayilraj S."/>
        </authorList>
    </citation>
    <scope>NUCLEOTIDE SEQUENCE [LARGE SCALE GENOMIC DNA]</scope>
    <source>
        <strain evidence="3">CD08_4</strain>
    </source>
</reference>
<dbReference type="PANTHER" id="PTHR34202:SF1">
    <property type="entry name" value="UPF0548 PROTEIN"/>
    <property type="match status" value="1"/>
</dbReference>
<evidence type="ECO:0000313" key="3">
    <source>
        <dbReference type="Proteomes" id="UP000053512"/>
    </source>
</evidence>
<dbReference type="PANTHER" id="PTHR34202">
    <property type="entry name" value="UPF0548 PROTEIN"/>
    <property type="match status" value="1"/>
</dbReference>
<dbReference type="AlphaFoldDB" id="A0A0W8IAT3"/>